<proteinExistence type="predicted"/>
<accession>A0A4R3ZML1</accession>
<dbReference type="NCBIfam" id="TIGR04255">
    <property type="entry name" value="sporadTIGR04255"/>
    <property type="match status" value="1"/>
</dbReference>
<dbReference type="EMBL" id="SMCX01000040">
    <property type="protein sequence ID" value="TCW19383.1"/>
    <property type="molecule type" value="Genomic_DNA"/>
</dbReference>
<evidence type="ECO:0000313" key="1">
    <source>
        <dbReference type="EMBL" id="TCW19383.1"/>
    </source>
</evidence>
<gene>
    <name evidence="1" type="ORF">EDD19_1409</name>
</gene>
<dbReference type="AlphaFoldDB" id="A0A4R3ZML1"/>
<dbReference type="GeneID" id="89532203"/>
<sequence>MTSEASPPVGEKDRREYSRPPIIEALCQFTFATPIAWSPILPGMLFEKIRGTYPAEPEVQQQVQANVQFPNDAAGQAQFQLGQGEQRLIYRSEDLTRLAVISPSTVSANSLAPYEGWPSLSRRLRELVDQAQDLFRGAAVASVSVRYINRVFLPLTDTDSVESYFNIPYRPVGGLNGTTDALLHRVESTLSDGATRGLLTFSSVEPAEDERGGKAFVLDLEFLRSLSPASDFESALRVAEELKGLENTEFEACITDRTRELFQ</sequence>
<evidence type="ECO:0000313" key="2">
    <source>
        <dbReference type="Proteomes" id="UP000295805"/>
    </source>
</evidence>
<dbReference type="RefSeq" id="WP_131886609.1">
    <property type="nucleotide sequence ID" value="NZ_CP143053.1"/>
</dbReference>
<organism evidence="1 2">
    <name type="scientific">Dietzia cinnamea</name>
    <dbReference type="NCBI Taxonomy" id="321318"/>
    <lineage>
        <taxon>Bacteria</taxon>
        <taxon>Bacillati</taxon>
        <taxon>Actinomycetota</taxon>
        <taxon>Actinomycetes</taxon>
        <taxon>Mycobacteriales</taxon>
        <taxon>Dietziaceae</taxon>
        <taxon>Dietzia</taxon>
    </lineage>
</organism>
<comment type="caution">
    <text evidence="1">The sequence shown here is derived from an EMBL/GenBank/DDBJ whole genome shotgun (WGS) entry which is preliminary data.</text>
</comment>
<dbReference type="Proteomes" id="UP000295805">
    <property type="component" value="Unassembled WGS sequence"/>
</dbReference>
<name>A0A4R3ZML1_9ACTN</name>
<protein>
    <submittedName>
        <fullName evidence="1">Uncharacterized protein (TIGR04255 family)</fullName>
    </submittedName>
</protein>
<reference evidence="1 2" key="1">
    <citation type="submission" date="2019-03" db="EMBL/GenBank/DDBJ databases">
        <title>Root nodule microbial communities of legume samples collected from USA, Mexico and Botswana.</title>
        <authorList>
            <person name="Hirsch A."/>
        </authorList>
    </citation>
    <scope>NUCLEOTIDE SEQUENCE [LARGE SCALE GENOMIC DNA]</scope>
    <source>
        <strain evidence="1 2">55</strain>
    </source>
</reference>
<dbReference type="InterPro" id="IPR026349">
    <property type="entry name" value="CHP04255"/>
</dbReference>